<evidence type="ECO:0000256" key="5">
    <source>
        <dbReference type="ARBA" id="ARBA00023136"/>
    </source>
</evidence>
<comment type="similarity">
    <text evidence="2">Belongs to the major facilitator superfamily. Proton-dependent oligopeptide transporter (POT/PTR) (TC 2.A.17) family.</text>
</comment>
<comment type="caution">
    <text evidence="9">The sequence shown here is derived from an EMBL/GenBank/DDBJ whole genome shotgun (WGS) entry which is preliminary data.</text>
</comment>
<feature type="transmembrane region" description="Helical" evidence="8">
    <location>
        <begin position="320"/>
        <end position="341"/>
    </location>
</feature>
<proteinExistence type="inferred from homology"/>
<feature type="transmembrane region" description="Helical" evidence="8">
    <location>
        <begin position="423"/>
        <end position="442"/>
    </location>
</feature>
<evidence type="ECO:0000256" key="7">
    <source>
        <dbReference type="SAM" id="MobiDB-lite"/>
    </source>
</evidence>
<feature type="transmembrane region" description="Helical" evidence="8">
    <location>
        <begin position="106"/>
        <end position="124"/>
    </location>
</feature>
<evidence type="ECO:0000256" key="8">
    <source>
        <dbReference type="SAM" id="Phobius"/>
    </source>
</evidence>
<evidence type="ECO:0000256" key="1">
    <source>
        <dbReference type="ARBA" id="ARBA00004141"/>
    </source>
</evidence>
<evidence type="ECO:0000313" key="9">
    <source>
        <dbReference type="EMBL" id="CAH1446059.1"/>
    </source>
</evidence>
<name>A0AAU9P7D6_9ASTR</name>
<feature type="transmembrane region" description="Helical" evidence="8">
    <location>
        <begin position="178"/>
        <end position="197"/>
    </location>
</feature>
<dbReference type="PANTHER" id="PTHR11654">
    <property type="entry name" value="OLIGOPEPTIDE TRANSPORTER-RELATED"/>
    <property type="match status" value="1"/>
</dbReference>
<feature type="transmembrane region" description="Helical" evidence="8">
    <location>
        <begin position="39"/>
        <end position="64"/>
    </location>
</feature>
<comment type="subcellular location">
    <subcellularLocation>
        <location evidence="1">Membrane</location>
        <topology evidence="1">Multi-pass membrane protein</topology>
    </subcellularLocation>
</comment>
<dbReference type="GO" id="GO:0022857">
    <property type="term" value="F:transmembrane transporter activity"/>
    <property type="evidence" value="ECO:0007669"/>
    <property type="project" value="InterPro"/>
</dbReference>
<feature type="transmembrane region" description="Helical" evidence="8">
    <location>
        <begin position="209"/>
        <end position="228"/>
    </location>
</feature>
<dbReference type="InterPro" id="IPR000109">
    <property type="entry name" value="POT_fam"/>
</dbReference>
<feature type="compositionally biased region" description="Basic and acidic residues" evidence="7">
    <location>
        <begin position="272"/>
        <end position="281"/>
    </location>
</feature>
<gene>
    <name evidence="9" type="ORF">LVIROSA_LOCUS31780</name>
</gene>
<evidence type="ECO:0000256" key="3">
    <source>
        <dbReference type="ARBA" id="ARBA00022692"/>
    </source>
</evidence>
<dbReference type="EMBL" id="CAKMRJ010005523">
    <property type="protein sequence ID" value="CAH1446059.1"/>
    <property type="molecule type" value="Genomic_DNA"/>
</dbReference>
<dbReference type="Gene3D" id="1.20.1250.20">
    <property type="entry name" value="MFS general substrate transporter like domains"/>
    <property type="match status" value="1"/>
</dbReference>
<keyword evidence="4 8" id="KW-1133">Transmembrane helix</keyword>
<keyword evidence="10" id="KW-1185">Reference proteome</keyword>
<evidence type="ECO:0000256" key="6">
    <source>
        <dbReference type="ARBA" id="ARBA00044504"/>
    </source>
</evidence>
<dbReference type="AlphaFoldDB" id="A0AAU9P7D6"/>
<reference evidence="9 10" key="1">
    <citation type="submission" date="2022-01" db="EMBL/GenBank/DDBJ databases">
        <authorList>
            <person name="Xiong W."/>
            <person name="Schranz E."/>
        </authorList>
    </citation>
    <scope>NUCLEOTIDE SEQUENCE [LARGE SCALE GENOMIC DNA]</scope>
</reference>
<feature type="transmembrane region" description="Helical" evidence="8">
    <location>
        <begin position="6"/>
        <end position="27"/>
    </location>
</feature>
<evidence type="ECO:0000256" key="4">
    <source>
        <dbReference type="ARBA" id="ARBA00022989"/>
    </source>
</evidence>
<keyword evidence="3 8" id="KW-0812">Transmembrane</keyword>
<feature type="region of interest" description="Disordered" evidence="7">
    <location>
        <begin position="268"/>
        <end position="300"/>
    </location>
</feature>
<evidence type="ECO:0000256" key="2">
    <source>
        <dbReference type="ARBA" id="ARBA00005982"/>
    </source>
</evidence>
<feature type="transmembrane region" description="Helical" evidence="8">
    <location>
        <begin position="386"/>
        <end position="403"/>
    </location>
</feature>
<comment type="similarity">
    <text evidence="6">Belongs to the major facilitator superfamily. Phosphate:H(+) symporter (TC 2.A.1.9) family.</text>
</comment>
<dbReference type="InterPro" id="IPR036259">
    <property type="entry name" value="MFS_trans_sf"/>
</dbReference>
<sequence length="508" mass="57856">MDIGVPFIVSYTLLGFLVLSIFVLAFCLKDYYFIYDHRLLFVIGLVFSRSLTYHAVTNVIMWYVTYNMDGGFVRSAVLSNIQDSLSSLFVIFMAHSADSFVGRFRTLVFSNTAYICGVLILWIFNPYDVTWLIVVALVLQALGKSGDAILKHVLIDLVDGIDTSADRTKKRSLTRGAIWWRIAHVFGAIASILWVAPDAFGGVQPTWRTTFLICLISMIAALIIFCTGHKVYHQRELTQRPVEIFFRVFRAKVQKLLNSNSRCSMNSSVQERLPETRRQENEGIALDRSPPHLDTNGKKYRGNSSYKEDIKVVRSLLRMFPMWGALIVVSLVSAAGSTFYIEQFSNLKGNEEIPAQMFDVIQDISGFAILIMYSWTPFSKNEKFKIGVGMFCSVISCVCAWRLEVSRLKAVIEQGDDDDDTSISFLWLVPQFSILGCMEWLAEEGSLTFFKSQIEEPIKSYREEYMEVVMSLTLFSFKYSKPKGGLDTMSTMVLVWTSIIDFWCIYAR</sequence>
<dbReference type="SUPFAM" id="SSF103473">
    <property type="entry name" value="MFS general substrate transporter"/>
    <property type="match status" value="1"/>
</dbReference>
<organism evidence="9 10">
    <name type="scientific">Lactuca virosa</name>
    <dbReference type="NCBI Taxonomy" id="75947"/>
    <lineage>
        <taxon>Eukaryota</taxon>
        <taxon>Viridiplantae</taxon>
        <taxon>Streptophyta</taxon>
        <taxon>Embryophyta</taxon>
        <taxon>Tracheophyta</taxon>
        <taxon>Spermatophyta</taxon>
        <taxon>Magnoliopsida</taxon>
        <taxon>eudicotyledons</taxon>
        <taxon>Gunneridae</taxon>
        <taxon>Pentapetalae</taxon>
        <taxon>asterids</taxon>
        <taxon>campanulids</taxon>
        <taxon>Asterales</taxon>
        <taxon>Asteraceae</taxon>
        <taxon>Cichorioideae</taxon>
        <taxon>Cichorieae</taxon>
        <taxon>Lactucinae</taxon>
        <taxon>Lactuca</taxon>
    </lineage>
</organism>
<keyword evidence="5 8" id="KW-0472">Membrane</keyword>
<evidence type="ECO:0000313" key="10">
    <source>
        <dbReference type="Proteomes" id="UP001157418"/>
    </source>
</evidence>
<accession>A0AAU9P7D6</accession>
<dbReference type="Proteomes" id="UP001157418">
    <property type="component" value="Unassembled WGS sequence"/>
</dbReference>
<protein>
    <submittedName>
        <fullName evidence="9">Uncharacterized protein</fullName>
    </submittedName>
</protein>
<dbReference type="Pfam" id="PF00854">
    <property type="entry name" value="PTR2"/>
    <property type="match status" value="1"/>
</dbReference>
<dbReference type="GO" id="GO:0016020">
    <property type="term" value="C:membrane"/>
    <property type="evidence" value="ECO:0007669"/>
    <property type="project" value="UniProtKB-SubCell"/>
</dbReference>